<proteinExistence type="predicted"/>
<name>A0AAD8A1B5_DIPPU</name>
<gene>
    <name evidence="1" type="ORF">L9F63_016444</name>
</gene>
<reference evidence="1" key="2">
    <citation type="submission" date="2023-05" db="EMBL/GenBank/DDBJ databases">
        <authorList>
            <person name="Fouks B."/>
        </authorList>
    </citation>
    <scope>NUCLEOTIDE SEQUENCE</scope>
    <source>
        <strain evidence="1">Stay&amp;Tobe</strain>
        <tissue evidence="1">Testes</tissue>
    </source>
</reference>
<accession>A0AAD8A1B5</accession>
<dbReference type="AlphaFoldDB" id="A0AAD8A1B5"/>
<comment type="caution">
    <text evidence="1">The sequence shown here is derived from an EMBL/GenBank/DDBJ whole genome shotgun (WGS) entry which is preliminary data.</text>
</comment>
<protein>
    <submittedName>
        <fullName evidence="1">Uncharacterized protein</fullName>
    </submittedName>
</protein>
<keyword evidence="2" id="KW-1185">Reference proteome</keyword>
<evidence type="ECO:0000313" key="2">
    <source>
        <dbReference type="Proteomes" id="UP001233999"/>
    </source>
</evidence>
<organism evidence="1 2">
    <name type="scientific">Diploptera punctata</name>
    <name type="common">Pacific beetle cockroach</name>
    <dbReference type="NCBI Taxonomy" id="6984"/>
    <lineage>
        <taxon>Eukaryota</taxon>
        <taxon>Metazoa</taxon>
        <taxon>Ecdysozoa</taxon>
        <taxon>Arthropoda</taxon>
        <taxon>Hexapoda</taxon>
        <taxon>Insecta</taxon>
        <taxon>Pterygota</taxon>
        <taxon>Neoptera</taxon>
        <taxon>Polyneoptera</taxon>
        <taxon>Dictyoptera</taxon>
        <taxon>Blattodea</taxon>
        <taxon>Blaberoidea</taxon>
        <taxon>Blaberidae</taxon>
        <taxon>Diplopterinae</taxon>
        <taxon>Diploptera</taxon>
    </lineage>
</organism>
<evidence type="ECO:0000313" key="1">
    <source>
        <dbReference type="EMBL" id="KAJ9590542.1"/>
    </source>
</evidence>
<dbReference type="EMBL" id="JASPKZ010004210">
    <property type="protein sequence ID" value="KAJ9590542.1"/>
    <property type="molecule type" value="Genomic_DNA"/>
</dbReference>
<dbReference type="Proteomes" id="UP001233999">
    <property type="component" value="Unassembled WGS sequence"/>
</dbReference>
<sequence>MSKVKLSEVEQHLSCVIDFVDKSNNIQISTYYNHMKRLCDLIVKEICDTPQKKIGSFFKPNK</sequence>
<reference evidence="1" key="1">
    <citation type="journal article" date="2023" name="IScience">
        <title>Live-bearing cockroach genome reveals convergent evolutionary mechanisms linked to viviparity in insects and beyond.</title>
        <authorList>
            <person name="Fouks B."/>
            <person name="Harrison M.C."/>
            <person name="Mikhailova A.A."/>
            <person name="Marchal E."/>
            <person name="English S."/>
            <person name="Carruthers M."/>
            <person name="Jennings E.C."/>
            <person name="Chiamaka E.L."/>
            <person name="Frigard R.A."/>
            <person name="Pippel M."/>
            <person name="Attardo G.M."/>
            <person name="Benoit J.B."/>
            <person name="Bornberg-Bauer E."/>
            <person name="Tobe S.S."/>
        </authorList>
    </citation>
    <scope>NUCLEOTIDE SEQUENCE</scope>
    <source>
        <strain evidence="1">Stay&amp;Tobe</strain>
    </source>
</reference>